<feature type="compositionally biased region" description="Polar residues" evidence="1">
    <location>
        <begin position="510"/>
        <end position="524"/>
    </location>
</feature>
<dbReference type="AlphaFoldDB" id="A0A9K3CNJ9"/>
<evidence type="ECO:0000256" key="1">
    <source>
        <dbReference type="SAM" id="MobiDB-lite"/>
    </source>
</evidence>
<dbReference type="EMBL" id="BDIP01000012">
    <property type="protein sequence ID" value="GIQ79475.1"/>
    <property type="molecule type" value="Genomic_DNA"/>
</dbReference>
<protein>
    <submittedName>
        <fullName evidence="2">Uncharacterized protein</fullName>
    </submittedName>
</protein>
<evidence type="ECO:0000313" key="3">
    <source>
        <dbReference type="Proteomes" id="UP000265618"/>
    </source>
</evidence>
<feature type="compositionally biased region" description="Low complexity" evidence="1">
    <location>
        <begin position="154"/>
        <end position="165"/>
    </location>
</feature>
<feature type="region of interest" description="Disordered" evidence="1">
    <location>
        <begin position="280"/>
        <end position="309"/>
    </location>
</feature>
<feature type="region of interest" description="Disordered" evidence="1">
    <location>
        <begin position="1"/>
        <end position="85"/>
    </location>
</feature>
<feature type="region of interest" description="Disordered" evidence="1">
    <location>
        <begin position="563"/>
        <end position="584"/>
    </location>
</feature>
<feature type="region of interest" description="Disordered" evidence="1">
    <location>
        <begin position="138"/>
        <end position="169"/>
    </location>
</feature>
<feature type="compositionally biased region" description="Basic and acidic residues" evidence="1">
    <location>
        <begin position="32"/>
        <end position="60"/>
    </location>
</feature>
<dbReference type="Proteomes" id="UP000265618">
    <property type="component" value="Unassembled WGS sequence"/>
</dbReference>
<organism evidence="2 3">
    <name type="scientific">Kipferlia bialata</name>
    <dbReference type="NCBI Taxonomy" id="797122"/>
    <lineage>
        <taxon>Eukaryota</taxon>
        <taxon>Metamonada</taxon>
        <taxon>Carpediemonas-like organisms</taxon>
        <taxon>Kipferlia</taxon>
    </lineage>
</organism>
<evidence type="ECO:0000313" key="2">
    <source>
        <dbReference type="EMBL" id="GIQ79475.1"/>
    </source>
</evidence>
<proteinExistence type="predicted"/>
<feature type="compositionally biased region" description="Basic and acidic residues" evidence="1">
    <location>
        <begin position="142"/>
        <end position="153"/>
    </location>
</feature>
<feature type="compositionally biased region" description="Basic and acidic residues" evidence="1">
    <location>
        <begin position="488"/>
        <end position="499"/>
    </location>
</feature>
<accession>A0A9K3CNJ9</accession>
<feature type="region of interest" description="Disordered" evidence="1">
    <location>
        <begin position="484"/>
        <end position="537"/>
    </location>
</feature>
<sequence length="881" mass="96249">MNPLFSDPQGIQSHAQSLRGPHSPNTGAKPIPDFKHMGRIRERERERETAKGDRSPEAKAKVGRSQSGLGFYQGIKPSPVLPALEAPSPIKSSLVTPREWERDDLAQDTSRLRDSLLAMSTSGGAKKGKKGIRSFSMLAPIGRERERGRERDPSGSPTRTSGGSSLFPASILSHVQEREGGEAGKKERERTVARNNRSFCSILPAPAAALRLRVPKFFAKMERERERERERESKGLDREREVVDESDDSSGDECVSIPGSNTVSAALSAEIDLLADVSLSGGSSGSGPLGSLSLSQSVPNTPRGSQQYRINTRSPHHSLSTLFSHTDLCTREQFLRRTLPNTARGPPTTARGDTPTVDTVDTVGTVDLLGSMSSGESVDGEGVWGYCTVDRGETDVWRACRVLKRYNAESTVKVATTKGVYTLHSSCVVVTAREGGADTIPLEEVLKLDSVVECIATAIGQEEDRAEESKDRLFSLNRTVEMLSSTKSKRETERERESLTKSIAKGGRSSPATPLDTSILSLSLPSKGDSSDPQDDVSRAYDARVRDSMQRIASSAGLLPLEGVERVSRPSSTSSDGVDTSAEPACVSRVTSRVSLSELESVLSPDVVKEIKGSFLSVRSSSQSGIRHNPKILDPTYGPRILEYQSTLADVGKVFLAITPQSATMNPQALEDMFKVARFELSKDVRHLVIDPIESGLKEIDMDECLDVNARTETTFHAILEDVVREGIHKCFSVSLGENIDARVDAISLSMERRQMRQLVSGKSRPGKIQSLKVDRAAVRSQVLGEVKEKARRLLRMLDIMATSFLASHGEEYALPWCAMIDQMLASRFITPHCLNLDDVAPPIKKDDVCVQLLVAKPSAIYPHWRRGCSPYGHTYRATTP</sequence>
<feature type="compositionally biased region" description="Polar residues" evidence="1">
    <location>
        <begin position="569"/>
        <end position="578"/>
    </location>
</feature>
<feature type="compositionally biased region" description="Basic and acidic residues" evidence="1">
    <location>
        <begin position="223"/>
        <end position="243"/>
    </location>
</feature>
<feature type="region of interest" description="Disordered" evidence="1">
    <location>
        <begin position="223"/>
        <end position="257"/>
    </location>
</feature>
<name>A0A9K3CNJ9_9EUKA</name>
<feature type="compositionally biased region" description="Polar residues" evidence="1">
    <location>
        <begin position="298"/>
        <end position="309"/>
    </location>
</feature>
<reference evidence="2 3" key="1">
    <citation type="journal article" date="2018" name="PLoS ONE">
        <title>The draft genome of Kipferlia bialata reveals reductive genome evolution in fornicate parasites.</title>
        <authorList>
            <person name="Tanifuji G."/>
            <person name="Takabayashi S."/>
            <person name="Kume K."/>
            <person name="Takagi M."/>
            <person name="Nakayama T."/>
            <person name="Kamikawa R."/>
            <person name="Inagaki Y."/>
            <person name="Hashimoto T."/>
        </authorList>
    </citation>
    <scope>NUCLEOTIDE SEQUENCE [LARGE SCALE GENOMIC DNA]</scope>
    <source>
        <strain evidence="2">NY0173</strain>
    </source>
</reference>
<comment type="caution">
    <text evidence="2">The sequence shown here is derived from an EMBL/GenBank/DDBJ whole genome shotgun (WGS) entry which is preliminary data.</text>
</comment>
<feature type="region of interest" description="Disordered" evidence="1">
    <location>
        <begin position="336"/>
        <end position="360"/>
    </location>
</feature>
<gene>
    <name evidence="2" type="ORF">KIPB_000123</name>
</gene>
<keyword evidence="3" id="KW-1185">Reference proteome</keyword>